<comment type="caution">
    <text evidence="9">The sequence shown here is derived from an EMBL/GenBank/DDBJ whole genome shotgun (WGS) entry which is preliminary data.</text>
</comment>
<dbReference type="GO" id="GO:0033588">
    <property type="term" value="C:elongator holoenzyme complex"/>
    <property type="evidence" value="ECO:0007669"/>
    <property type="project" value="InterPro"/>
</dbReference>
<dbReference type="GO" id="GO:0002098">
    <property type="term" value="P:tRNA wobble uridine modification"/>
    <property type="evidence" value="ECO:0007669"/>
    <property type="project" value="InterPro"/>
</dbReference>
<dbReference type="AlphaFoldDB" id="A0A8E0RU17"/>
<evidence type="ECO:0000256" key="7">
    <source>
        <dbReference type="ARBA" id="ARBA00022694"/>
    </source>
</evidence>
<dbReference type="PANTHER" id="PTHR15641">
    <property type="entry name" value="ELONGATOR COMPLEX PROTEIN 5"/>
    <property type="match status" value="1"/>
</dbReference>
<evidence type="ECO:0000256" key="3">
    <source>
        <dbReference type="ARBA" id="ARBA00005043"/>
    </source>
</evidence>
<dbReference type="OrthoDB" id="166907at2759"/>
<name>A0A8E0RU17_9TREM</name>
<comment type="similarity">
    <text evidence="4">Belongs to the ELP5 family.</text>
</comment>
<dbReference type="InterPro" id="IPR019519">
    <property type="entry name" value="Elp5"/>
</dbReference>
<keyword evidence="10" id="KW-1185">Reference proteome</keyword>
<dbReference type="GO" id="GO:0005829">
    <property type="term" value="C:cytosol"/>
    <property type="evidence" value="ECO:0007669"/>
    <property type="project" value="TreeGrafter"/>
</dbReference>
<dbReference type="UniPathway" id="UPA00988"/>
<keyword evidence="8" id="KW-0539">Nucleus</keyword>
<proteinExistence type="inferred from homology"/>
<dbReference type="EMBL" id="LUCM01007022">
    <property type="protein sequence ID" value="KAA0190478.1"/>
    <property type="molecule type" value="Genomic_DNA"/>
</dbReference>
<reference evidence="9" key="1">
    <citation type="submission" date="2019-05" db="EMBL/GenBank/DDBJ databases">
        <title>Annotation for the trematode Fasciolopsis buski.</title>
        <authorList>
            <person name="Choi Y.-J."/>
        </authorList>
    </citation>
    <scope>NUCLEOTIDE SEQUENCE</scope>
    <source>
        <strain evidence="9">HT</strain>
        <tissue evidence="9">Whole worm</tissue>
    </source>
</reference>
<dbReference type="PANTHER" id="PTHR15641:SF1">
    <property type="entry name" value="ELONGATOR COMPLEX PROTEIN 5"/>
    <property type="match status" value="1"/>
</dbReference>
<dbReference type="GO" id="GO:0005634">
    <property type="term" value="C:nucleus"/>
    <property type="evidence" value="ECO:0007669"/>
    <property type="project" value="UniProtKB-SubCell"/>
</dbReference>
<organism evidence="9 10">
    <name type="scientific">Fasciolopsis buskii</name>
    <dbReference type="NCBI Taxonomy" id="27845"/>
    <lineage>
        <taxon>Eukaryota</taxon>
        <taxon>Metazoa</taxon>
        <taxon>Spiralia</taxon>
        <taxon>Lophotrochozoa</taxon>
        <taxon>Platyhelminthes</taxon>
        <taxon>Trematoda</taxon>
        <taxon>Digenea</taxon>
        <taxon>Plagiorchiida</taxon>
        <taxon>Echinostomata</taxon>
        <taxon>Echinostomatoidea</taxon>
        <taxon>Fasciolidae</taxon>
        <taxon>Fasciolopsis</taxon>
    </lineage>
</organism>
<accession>A0A8E0RU17</accession>
<evidence type="ECO:0000256" key="2">
    <source>
        <dbReference type="ARBA" id="ARBA00004496"/>
    </source>
</evidence>
<comment type="pathway">
    <text evidence="3">tRNA modification; 5-methoxycarbonylmethyl-2-thiouridine-tRNA biosynthesis.</text>
</comment>
<dbReference type="Proteomes" id="UP000728185">
    <property type="component" value="Unassembled WGS sequence"/>
</dbReference>
<evidence type="ECO:0000256" key="1">
    <source>
        <dbReference type="ARBA" id="ARBA00004123"/>
    </source>
</evidence>
<evidence type="ECO:0000313" key="10">
    <source>
        <dbReference type="Proteomes" id="UP000728185"/>
    </source>
</evidence>
<protein>
    <recommendedName>
        <fullName evidence="5">Elongator complex protein 5</fullName>
    </recommendedName>
</protein>
<evidence type="ECO:0000256" key="4">
    <source>
        <dbReference type="ARBA" id="ARBA00009567"/>
    </source>
</evidence>
<keyword evidence="7" id="KW-0819">tRNA processing</keyword>
<evidence type="ECO:0000256" key="6">
    <source>
        <dbReference type="ARBA" id="ARBA00022490"/>
    </source>
</evidence>
<evidence type="ECO:0000313" key="9">
    <source>
        <dbReference type="EMBL" id="KAA0190478.1"/>
    </source>
</evidence>
<evidence type="ECO:0000256" key="5">
    <source>
        <dbReference type="ARBA" id="ARBA00020264"/>
    </source>
</evidence>
<evidence type="ECO:0000256" key="8">
    <source>
        <dbReference type="ARBA" id="ARBA00023242"/>
    </source>
</evidence>
<sequence>MLFQCPKETEFEFWIRRLLGIICETSCSESVGRVTVAYRPVRNRDGAFIAGSDTVLSSLDQCVTTLIKIQSPFLPTDLSFSTSKQKHIRICQISFWHSRARQVDFTPVSLTASAQKKSKPALHEVFTVHINTTDWTFDQFLEVSKSDSTSFPTQQNSQPESTFALTMTASEMISRSQVVLPFNAPSIKTDPTMLPQSPGMTIHYQPDCFDDFDDDDPDDDLEI</sequence>
<gene>
    <name evidence="9" type="ORF">FBUS_09746</name>
</gene>
<keyword evidence="6" id="KW-0963">Cytoplasm</keyword>
<dbReference type="GO" id="GO:0000049">
    <property type="term" value="F:tRNA binding"/>
    <property type="evidence" value="ECO:0007669"/>
    <property type="project" value="TreeGrafter"/>
</dbReference>
<comment type="subcellular location">
    <subcellularLocation>
        <location evidence="2">Cytoplasm</location>
    </subcellularLocation>
    <subcellularLocation>
        <location evidence="1">Nucleus</location>
    </subcellularLocation>
</comment>